<evidence type="ECO:0000256" key="15">
    <source>
        <dbReference type="SAM" id="SignalP"/>
    </source>
</evidence>
<dbReference type="Gene3D" id="3.30.430.20">
    <property type="entry name" value="Gnk2 domain, C-X8-C-X2-C motif"/>
    <property type="match status" value="1"/>
</dbReference>
<evidence type="ECO:0000256" key="8">
    <source>
        <dbReference type="ARBA" id="ARBA00022821"/>
    </source>
</evidence>
<comment type="subcellular location">
    <subcellularLocation>
        <location evidence="13">Cell junction</location>
        <location evidence="13">Plasmodesma</location>
    </subcellularLocation>
    <subcellularLocation>
        <location evidence="1">Cell membrane</location>
        <topology evidence="1">Single-pass type I membrane protein</topology>
    </subcellularLocation>
</comment>
<evidence type="ECO:0000256" key="1">
    <source>
        <dbReference type="ARBA" id="ARBA00004251"/>
    </source>
</evidence>
<dbReference type="InterPro" id="IPR051378">
    <property type="entry name" value="Cell2Cell_Antifungal"/>
</dbReference>
<dbReference type="Pfam" id="PF01657">
    <property type="entry name" value="Stress-antifung"/>
    <property type="match status" value="1"/>
</dbReference>
<dbReference type="GO" id="GO:0005886">
    <property type="term" value="C:plasma membrane"/>
    <property type="evidence" value="ECO:0007669"/>
    <property type="project" value="UniProtKB-SubCell"/>
</dbReference>
<organism evidence="17 18">
    <name type="scientific">Corymbia citriodora subsp. variegata</name>
    <dbReference type="NCBI Taxonomy" id="360336"/>
    <lineage>
        <taxon>Eukaryota</taxon>
        <taxon>Viridiplantae</taxon>
        <taxon>Streptophyta</taxon>
        <taxon>Embryophyta</taxon>
        <taxon>Tracheophyta</taxon>
        <taxon>Spermatophyta</taxon>
        <taxon>Magnoliopsida</taxon>
        <taxon>eudicotyledons</taxon>
        <taxon>Gunneridae</taxon>
        <taxon>Pentapetalae</taxon>
        <taxon>rosids</taxon>
        <taxon>malvids</taxon>
        <taxon>Myrtales</taxon>
        <taxon>Myrtaceae</taxon>
        <taxon>Myrtoideae</taxon>
        <taxon>Eucalypteae</taxon>
        <taxon>Corymbia</taxon>
    </lineage>
</organism>
<evidence type="ECO:0000313" key="17">
    <source>
        <dbReference type="EMBL" id="KAF7850056.1"/>
    </source>
</evidence>
<dbReference type="CDD" id="cd23509">
    <property type="entry name" value="Gnk2-like"/>
    <property type="match status" value="1"/>
</dbReference>
<proteinExistence type="inferred from homology"/>
<dbReference type="GO" id="GO:0050832">
    <property type="term" value="P:defense response to fungus"/>
    <property type="evidence" value="ECO:0007669"/>
    <property type="project" value="UniProtKB-KW"/>
</dbReference>
<evidence type="ECO:0000256" key="3">
    <source>
        <dbReference type="ARBA" id="ARBA00022577"/>
    </source>
</evidence>
<keyword evidence="7" id="KW-0677">Repeat</keyword>
<protein>
    <recommendedName>
        <fullName evidence="16">Gnk2-homologous domain-containing protein</fullName>
    </recommendedName>
</protein>
<comment type="caution">
    <text evidence="17">The sequence shown here is derived from an EMBL/GenBank/DDBJ whole genome shotgun (WGS) entry which is preliminary data.</text>
</comment>
<dbReference type="GO" id="GO:0031640">
    <property type="term" value="P:killing of cells of another organism"/>
    <property type="evidence" value="ECO:0007669"/>
    <property type="project" value="UniProtKB-KW"/>
</dbReference>
<accession>A0A8T0CUQ4</accession>
<evidence type="ECO:0000256" key="9">
    <source>
        <dbReference type="ARBA" id="ARBA00022949"/>
    </source>
</evidence>
<keyword evidence="8" id="KW-0611">Plant defense</keyword>
<dbReference type="AlphaFoldDB" id="A0A8T0CUQ4"/>
<evidence type="ECO:0000256" key="10">
    <source>
        <dbReference type="ARBA" id="ARBA00023022"/>
    </source>
</evidence>
<evidence type="ECO:0000256" key="4">
    <source>
        <dbReference type="ARBA" id="ARBA00022581"/>
    </source>
</evidence>
<evidence type="ECO:0000256" key="6">
    <source>
        <dbReference type="ARBA" id="ARBA00022734"/>
    </source>
</evidence>
<evidence type="ECO:0000259" key="16">
    <source>
        <dbReference type="PROSITE" id="PS51473"/>
    </source>
</evidence>
<evidence type="ECO:0000256" key="2">
    <source>
        <dbReference type="ARBA" id="ARBA00022529"/>
    </source>
</evidence>
<feature type="chain" id="PRO_5035892361" description="Gnk2-homologous domain-containing protein" evidence="15">
    <location>
        <begin position="24"/>
        <end position="132"/>
    </location>
</feature>
<dbReference type="PROSITE" id="PS51473">
    <property type="entry name" value="GNK2"/>
    <property type="match status" value="1"/>
</dbReference>
<comment type="similarity">
    <text evidence="14">Belongs to the cysteine-rich repeat secretory protein family. Plasmodesmata-located proteins (PDLD) subfamily.</text>
</comment>
<dbReference type="InterPro" id="IPR002902">
    <property type="entry name" value="GNK2"/>
</dbReference>
<keyword evidence="5 15" id="KW-0732">Signal</keyword>
<dbReference type="PANTHER" id="PTHR32080">
    <property type="entry name" value="ANTIFUNGAL PROTEIN GINKBILOBIN-2-LIKE"/>
    <property type="match status" value="1"/>
</dbReference>
<feature type="domain" description="Gnk2-homologous" evidence="16">
    <location>
        <begin position="27"/>
        <end position="130"/>
    </location>
</feature>
<dbReference type="GO" id="GO:0042742">
    <property type="term" value="P:defense response to bacterium"/>
    <property type="evidence" value="ECO:0007669"/>
    <property type="project" value="UniProtKB-KW"/>
</dbReference>
<name>A0A8T0CUQ4_CORYI</name>
<dbReference type="Gramene" id="rna-gnl|WGS:JABURB|Cocit.L5904.1">
    <property type="protein sequence ID" value="cds-KAF7850056.1"/>
    <property type="gene ID" value="gene-BT93_L5904"/>
</dbReference>
<evidence type="ECO:0000313" key="18">
    <source>
        <dbReference type="Proteomes" id="UP000806378"/>
    </source>
</evidence>
<evidence type="ECO:0000256" key="12">
    <source>
        <dbReference type="ARBA" id="ARBA00023157"/>
    </source>
</evidence>
<keyword evidence="4" id="KW-0945">Host-virus interaction</keyword>
<feature type="signal peptide" evidence="15">
    <location>
        <begin position="1"/>
        <end position="23"/>
    </location>
</feature>
<dbReference type="GO" id="GO:0009506">
    <property type="term" value="C:plasmodesma"/>
    <property type="evidence" value="ECO:0007669"/>
    <property type="project" value="UniProtKB-SubCell"/>
</dbReference>
<keyword evidence="10" id="KW-0044">Antibiotic</keyword>
<dbReference type="OrthoDB" id="1712646at2759"/>
<evidence type="ECO:0000256" key="7">
    <source>
        <dbReference type="ARBA" id="ARBA00022737"/>
    </source>
</evidence>
<keyword evidence="6" id="KW-0430">Lectin</keyword>
<evidence type="ECO:0000256" key="11">
    <source>
        <dbReference type="ARBA" id="ARBA00023035"/>
    </source>
</evidence>
<dbReference type="PANTHER" id="PTHR32080:SF54">
    <property type="entry name" value="GNK2-HOMOLOGOUS DOMAIN-CONTAINING PROTEIN"/>
    <property type="match status" value="1"/>
</dbReference>
<keyword evidence="18" id="KW-1185">Reference proteome</keyword>
<keyword evidence="2" id="KW-0929">Antimicrobial</keyword>
<sequence>MATFQRIATIASAIFFTFHVARGKPDTTLVAKVCNGAKYSPWSTYDYNIGQVLDCLFDFTADSGFNKYCQSTGDDNKCYGHAACNGAISHSDCTTCLREAWKYIFDGCIYSIGAQVQLKDCRIRYEQYPFTE</sequence>
<keyword evidence="12" id="KW-1015">Disulfide bond</keyword>
<keyword evidence="9" id="KW-0965">Cell junction</keyword>
<dbReference type="EMBL" id="MU089653">
    <property type="protein sequence ID" value="KAF7850056.1"/>
    <property type="molecule type" value="Genomic_DNA"/>
</dbReference>
<evidence type="ECO:0000256" key="5">
    <source>
        <dbReference type="ARBA" id="ARBA00022729"/>
    </source>
</evidence>
<reference evidence="17" key="1">
    <citation type="submission" date="2020-05" db="EMBL/GenBank/DDBJ databases">
        <title>WGS assembly of Corymbia citriodora subspecies variegata.</title>
        <authorList>
            <person name="Barry K."/>
            <person name="Hundley H."/>
            <person name="Shu S."/>
            <person name="Jenkins J."/>
            <person name="Grimwood J."/>
            <person name="Baten A."/>
        </authorList>
    </citation>
    <scope>NUCLEOTIDE SEQUENCE</scope>
    <source>
        <strain evidence="17">CV2-018</strain>
    </source>
</reference>
<dbReference type="GO" id="GO:0005537">
    <property type="term" value="F:D-mannose binding"/>
    <property type="evidence" value="ECO:0007669"/>
    <property type="project" value="UniProtKB-KW"/>
</dbReference>
<dbReference type="InterPro" id="IPR038408">
    <property type="entry name" value="GNK2_sf"/>
</dbReference>
<evidence type="ECO:0000256" key="14">
    <source>
        <dbReference type="ARBA" id="ARBA00038393"/>
    </source>
</evidence>
<evidence type="ECO:0000256" key="13">
    <source>
        <dbReference type="ARBA" id="ARBA00024184"/>
    </source>
</evidence>
<keyword evidence="3" id="KW-0295">Fungicide</keyword>
<gene>
    <name evidence="17" type="ORF">BT93_L5904</name>
</gene>
<dbReference type="Proteomes" id="UP000806378">
    <property type="component" value="Unassembled WGS sequence"/>
</dbReference>
<keyword evidence="11" id="KW-0465">Mannose-binding</keyword>